<accession>A0A9X9LZI7</accession>
<dbReference type="AlphaFoldDB" id="A0A9X9LZI7"/>
<evidence type="ECO:0000313" key="2">
    <source>
        <dbReference type="EMBL" id="VCX10096.1"/>
    </source>
</evidence>
<evidence type="ECO:0000256" key="1">
    <source>
        <dbReference type="SAM" id="MobiDB-lite"/>
    </source>
</evidence>
<protein>
    <submittedName>
        <fullName evidence="2">Uncharacterized protein</fullName>
    </submittedName>
</protein>
<sequence>MVLHGHISIQCHTSLRTFREMFFLTKEKWAKIQNPLSQRRWTWNKFSCKQLPQPQLRETKSVDRERVYLLHTFKHPNRKNIPKYPNCGVKDRMGTAGQAAPISR</sequence>
<keyword evidence="3" id="KW-1185">Reference proteome</keyword>
<gene>
    <name evidence="2" type="ORF">BN2614_LOCUS1</name>
</gene>
<name>A0A9X9LZI7_GULGU</name>
<reference evidence="2 3" key="1">
    <citation type="submission" date="2018-10" db="EMBL/GenBank/DDBJ databases">
        <authorList>
            <person name="Ekblom R."/>
            <person name="Jareborg N."/>
        </authorList>
    </citation>
    <scope>NUCLEOTIDE SEQUENCE [LARGE SCALE GENOMIC DNA]</scope>
    <source>
        <tissue evidence="2">Muscle</tissue>
    </source>
</reference>
<evidence type="ECO:0000313" key="3">
    <source>
        <dbReference type="Proteomes" id="UP000269945"/>
    </source>
</evidence>
<organism evidence="2 3">
    <name type="scientific">Gulo gulo</name>
    <name type="common">Wolverine</name>
    <name type="synonym">Gluton</name>
    <dbReference type="NCBI Taxonomy" id="48420"/>
    <lineage>
        <taxon>Eukaryota</taxon>
        <taxon>Metazoa</taxon>
        <taxon>Chordata</taxon>
        <taxon>Craniata</taxon>
        <taxon>Vertebrata</taxon>
        <taxon>Euteleostomi</taxon>
        <taxon>Mammalia</taxon>
        <taxon>Eutheria</taxon>
        <taxon>Laurasiatheria</taxon>
        <taxon>Carnivora</taxon>
        <taxon>Caniformia</taxon>
        <taxon>Musteloidea</taxon>
        <taxon>Mustelidae</taxon>
        <taxon>Guloninae</taxon>
        <taxon>Gulo</taxon>
    </lineage>
</organism>
<dbReference type="Proteomes" id="UP000269945">
    <property type="component" value="Unassembled WGS sequence"/>
</dbReference>
<proteinExistence type="predicted"/>
<dbReference type="EMBL" id="CYRY02032259">
    <property type="protein sequence ID" value="VCX10096.1"/>
    <property type="molecule type" value="Genomic_DNA"/>
</dbReference>
<feature type="region of interest" description="Disordered" evidence="1">
    <location>
        <begin position="81"/>
        <end position="104"/>
    </location>
</feature>
<comment type="caution">
    <text evidence="2">The sequence shown here is derived from an EMBL/GenBank/DDBJ whole genome shotgun (WGS) entry which is preliminary data.</text>
</comment>